<reference evidence="2" key="2">
    <citation type="submission" date="2015-01" db="EMBL/GenBank/DDBJ databases">
        <title>Evolutionary Origins and Diversification of the Mycorrhizal Mutualists.</title>
        <authorList>
            <consortium name="DOE Joint Genome Institute"/>
            <consortium name="Mycorrhizal Genomics Consortium"/>
            <person name="Kohler A."/>
            <person name="Kuo A."/>
            <person name="Nagy L.G."/>
            <person name="Floudas D."/>
            <person name="Copeland A."/>
            <person name="Barry K.W."/>
            <person name="Cichocki N."/>
            <person name="Veneault-Fourrey C."/>
            <person name="LaButti K."/>
            <person name="Lindquist E.A."/>
            <person name="Lipzen A."/>
            <person name="Lundell T."/>
            <person name="Morin E."/>
            <person name="Murat C."/>
            <person name="Riley R."/>
            <person name="Ohm R."/>
            <person name="Sun H."/>
            <person name="Tunlid A."/>
            <person name="Henrissat B."/>
            <person name="Grigoriev I.V."/>
            <person name="Hibbett D.S."/>
            <person name="Martin F."/>
        </authorList>
    </citation>
    <scope>NUCLEOTIDE SEQUENCE [LARGE SCALE GENOMIC DNA]</scope>
    <source>
        <strain evidence="2">Foug A</strain>
    </source>
</reference>
<gene>
    <name evidence="1" type="ORF">SCLCIDRAFT_94327</name>
</gene>
<dbReference type="STRING" id="1036808.A0A0C2YSY7"/>
<dbReference type="AlphaFoldDB" id="A0A0C2YSY7"/>
<keyword evidence="2" id="KW-1185">Reference proteome</keyword>
<sequence>FELSLTVVGSVFSNAGQVAYCASQLYLDHISDVIPNMILMSFPPIMDSGIF</sequence>
<accession>A0A0C2YSY7</accession>
<feature type="non-terminal residue" evidence="1">
    <location>
        <position position="51"/>
    </location>
</feature>
<dbReference type="Proteomes" id="UP000053989">
    <property type="component" value="Unassembled WGS sequence"/>
</dbReference>
<evidence type="ECO:0000313" key="2">
    <source>
        <dbReference type="Proteomes" id="UP000053989"/>
    </source>
</evidence>
<dbReference type="HOGENOM" id="CLU_3112178_0_0_1"/>
<feature type="non-terminal residue" evidence="1">
    <location>
        <position position="1"/>
    </location>
</feature>
<proteinExistence type="predicted"/>
<dbReference type="EMBL" id="KN822198">
    <property type="protein sequence ID" value="KIM52823.1"/>
    <property type="molecule type" value="Genomic_DNA"/>
</dbReference>
<reference evidence="1 2" key="1">
    <citation type="submission" date="2014-04" db="EMBL/GenBank/DDBJ databases">
        <authorList>
            <consortium name="DOE Joint Genome Institute"/>
            <person name="Kuo A."/>
            <person name="Kohler A."/>
            <person name="Nagy L.G."/>
            <person name="Floudas D."/>
            <person name="Copeland A."/>
            <person name="Barry K.W."/>
            <person name="Cichocki N."/>
            <person name="Veneault-Fourrey C."/>
            <person name="LaButti K."/>
            <person name="Lindquist E.A."/>
            <person name="Lipzen A."/>
            <person name="Lundell T."/>
            <person name="Morin E."/>
            <person name="Murat C."/>
            <person name="Sun H."/>
            <person name="Tunlid A."/>
            <person name="Henrissat B."/>
            <person name="Grigoriev I.V."/>
            <person name="Hibbett D.S."/>
            <person name="Martin F."/>
            <person name="Nordberg H.P."/>
            <person name="Cantor M.N."/>
            <person name="Hua S.X."/>
        </authorList>
    </citation>
    <scope>NUCLEOTIDE SEQUENCE [LARGE SCALE GENOMIC DNA]</scope>
    <source>
        <strain evidence="1 2">Foug A</strain>
    </source>
</reference>
<evidence type="ECO:0000313" key="1">
    <source>
        <dbReference type="EMBL" id="KIM52823.1"/>
    </source>
</evidence>
<protein>
    <submittedName>
        <fullName evidence="1">Uncharacterized protein</fullName>
    </submittedName>
</protein>
<organism evidence="1 2">
    <name type="scientific">Scleroderma citrinum Foug A</name>
    <dbReference type="NCBI Taxonomy" id="1036808"/>
    <lineage>
        <taxon>Eukaryota</taxon>
        <taxon>Fungi</taxon>
        <taxon>Dikarya</taxon>
        <taxon>Basidiomycota</taxon>
        <taxon>Agaricomycotina</taxon>
        <taxon>Agaricomycetes</taxon>
        <taxon>Agaricomycetidae</taxon>
        <taxon>Boletales</taxon>
        <taxon>Sclerodermatineae</taxon>
        <taxon>Sclerodermataceae</taxon>
        <taxon>Scleroderma</taxon>
    </lineage>
</organism>
<dbReference type="InParanoid" id="A0A0C2YSY7"/>
<name>A0A0C2YSY7_9AGAM</name>